<accession>A0A0C3G590</accession>
<evidence type="ECO:0000313" key="3">
    <source>
        <dbReference type="Proteomes" id="UP000054166"/>
    </source>
</evidence>
<feature type="compositionally biased region" description="Basic and acidic residues" evidence="1">
    <location>
        <begin position="34"/>
        <end position="52"/>
    </location>
</feature>
<feature type="region of interest" description="Disordered" evidence="1">
    <location>
        <begin position="27"/>
        <end position="52"/>
    </location>
</feature>
<sequence>MSHLQQMTDSRIRCDVTRRRMHMLLAPVTTPIKGNEKTRPDVGQEDNRTPLE</sequence>
<dbReference type="Proteomes" id="UP000054166">
    <property type="component" value="Unassembled WGS sequence"/>
</dbReference>
<dbReference type="AlphaFoldDB" id="A0A0C3G590"/>
<dbReference type="EMBL" id="KN832984">
    <property type="protein sequence ID" value="KIM85811.1"/>
    <property type="molecule type" value="Genomic_DNA"/>
</dbReference>
<organism evidence="2 3">
    <name type="scientific">Piloderma croceum (strain F 1598)</name>
    <dbReference type="NCBI Taxonomy" id="765440"/>
    <lineage>
        <taxon>Eukaryota</taxon>
        <taxon>Fungi</taxon>
        <taxon>Dikarya</taxon>
        <taxon>Basidiomycota</taxon>
        <taxon>Agaricomycotina</taxon>
        <taxon>Agaricomycetes</taxon>
        <taxon>Agaricomycetidae</taxon>
        <taxon>Atheliales</taxon>
        <taxon>Atheliaceae</taxon>
        <taxon>Piloderma</taxon>
    </lineage>
</organism>
<evidence type="ECO:0000256" key="1">
    <source>
        <dbReference type="SAM" id="MobiDB-lite"/>
    </source>
</evidence>
<protein>
    <submittedName>
        <fullName evidence="2">Uncharacterized protein</fullName>
    </submittedName>
</protein>
<gene>
    <name evidence="2" type="ORF">PILCRDRAFT_817021</name>
</gene>
<dbReference type="InParanoid" id="A0A0C3G590"/>
<dbReference type="HOGENOM" id="CLU_3088033_0_0_1"/>
<evidence type="ECO:0000313" key="2">
    <source>
        <dbReference type="EMBL" id="KIM85811.1"/>
    </source>
</evidence>
<proteinExistence type="predicted"/>
<keyword evidence="3" id="KW-1185">Reference proteome</keyword>
<name>A0A0C3G590_PILCF</name>
<reference evidence="2 3" key="1">
    <citation type="submission" date="2014-04" db="EMBL/GenBank/DDBJ databases">
        <authorList>
            <consortium name="DOE Joint Genome Institute"/>
            <person name="Kuo A."/>
            <person name="Tarkka M."/>
            <person name="Buscot F."/>
            <person name="Kohler A."/>
            <person name="Nagy L.G."/>
            <person name="Floudas D."/>
            <person name="Copeland A."/>
            <person name="Barry K.W."/>
            <person name="Cichocki N."/>
            <person name="Veneault-Fourrey C."/>
            <person name="LaButti K."/>
            <person name="Lindquist E.A."/>
            <person name="Lipzen A."/>
            <person name="Lundell T."/>
            <person name="Morin E."/>
            <person name="Murat C."/>
            <person name="Sun H."/>
            <person name="Tunlid A."/>
            <person name="Henrissat B."/>
            <person name="Grigoriev I.V."/>
            <person name="Hibbett D.S."/>
            <person name="Martin F."/>
            <person name="Nordberg H.P."/>
            <person name="Cantor M.N."/>
            <person name="Hua S.X."/>
        </authorList>
    </citation>
    <scope>NUCLEOTIDE SEQUENCE [LARGE SCALE GENOMIC DNA]</scope>
    <source>
        <strain evidence="2 3">F 1598</strain>
    </source>
</reference>
<reference evidence="3" key="2">
    <citation type="submission" date="2015-01" db="EMBL/GenBank/DDBJ databases">
        <title>Evolutionary Origins and Diversification of the Mycorrhizal Mutualists.</title>
        <authorList>
            <consortium name="DOE Joint Genome Institute"/>
            <consortium name="Mycorrhizal Genomics Consortium"/>
            <person name="Kohler A."/>
            <person name="Kuo A."/>
            <person name="Nagy L.G."/>
            <person name="Floudas D."/>
            <person name="Copeland A."/>
            <person name="Barry K.W."/>
            <person name="Cichocki N."/>
            <person name="Veneault-Fourrey C."/>
            <person name="LaButti K."/>
            <person name="Lindquist E.A."/>
            <person name="Lipzen A."/>
            <person name="Lundell T."/>
            <person name="Morin E."/>
            <person name="Murat C."/>
            <person name="Riley R."/>
            <person name="Ohm R."/>
            <person name="Sun H."/>
            <person name="Tunlid A."/>
            <person name="Henrissat B."/>
            <person name="Grigoriev I.V."/>
            <person name="Hibbett D.S."/>
            <person name="Martin F."/>
        </authorList>
    </citation>
    <scope>NUCLEOTIDE SEQUENCE [LARGE SCALE GENOMIC DNA]</scope>
    <source>
        <strain evidence="3">F 1598</strain>
    </source>
</reference>